<dbReference type="AlphaFoldDB" id="A0A4R3N3Q9"/>
<accession>A0A4R3N3Q9</accession>
<gene>
    <name evidence="2" type="ORF">EDC35_10191</name>
</gene>
<keyword evidence="1" id="KW-0472">Membrane</keyword>
<feature type="transmembrane region" description="Helical" evidence="1">
    <location>
        <begin position="58"/>
        <end position="77"/>
    </location>
</feature>
<keyword evidence="1" id="KW-0812">Transmembrane</keyword>
<feature type="transmembrane region" description="Helical" evidence="1">
    <location>
        <begin position="123"/>
        <end position="145"/>
    </location>
</feature>
<name>A0A4R3N3Q9_9GAMM</name>
<dbReference type="EMBL" id="SMAO01000001">
    <property type="protein sequence ID" value="TCT23778.1"/>
    <property type="molecule type" value="Genomic_DNA"/>
</dbReference>
<dbReference type="Proteomes" id="UP000295717">
    <property type="component" value="Unassembled WGS sequence"/>
</dbReference>
<protein>
    <submittedName>
        <fullName evidence="2">Uncharacterized protein</fullName>
    </submittedName>
</protein>
<evidence type="ECO:0000256" key="1">
    <source>
        <dbReference type="SAM" id="Phobius"/>
    </source>
</evidence>
<feature type="transmembrane region" description="Helical" evidence="1">
    <location>
        <begin position="157"/>
        <end position="176"/>
    </location>
</feature>
<keyword evidence="1" id="KW-1133">Transmembrane helix</keyword>
<feature type="transmembrane region" description="Helical" evidence="1">
    <location>
        <begin position="28"/>
        <end position="46"/>
    </location>
</feature>
<organism evidence="2 3">
    <name type="scientific">Thiobaca trueperi</name>
    <dbReference type="NCBI Taxonomy" id="127458"/>
    <lineage>
        <taxon>Bacteria</taxon>
        <taxon>Pseudomonadati</taxon>
        <taxon>Pseudomonadota</taxon>
        <taxon>Gammaproteobacteria</taxon>
        <taxon>Chromatiales</taxon>
        <taxon>Chromatiaceae</taxon>
        <taxon>Thiobaca</taxon>
    </lineage>
</organism>
<keyword evidence="3" id="KW-1185">Reference proteome</keyword>
<proteinExistence type="predicted"/>
<sequence length="205" mass="21656">MTTLMILIFWSMLIALAAWWPDWSRRHGVWLALIAAITALTLSTAWRELTGGQGDVALAGPDAAFLSIWMLVLLPILQRRLDPVTLARMPLMGLIAAAAIGLALDVASLALTGWAPESLAGPGAAALVLAILIILYLAGFAFCLLASPVHFPWDYPAWYAGLLLMAQTAIPLPLGVDPGAGPGLWMLGLTTGVGALLWRVLRAGG</sequence>
<feature type="transmembrane region" description="Helical" evidence="1">
    <location>
        <begin position="89"/>
        <end position="111"/>
    </location>
</feature>
<evidence type="ECO:0000313" key="3">
    <source>
        <dbReference type="Proteomes" id="UP000295717"/>
    </source>
</evidence>
<evidence type="ECO:0000313" key="2">
    <source>
        <dbReference type="EMBL" id="TCT23778.1"/>
    </source>
</evidence>
<feature type="transmembrane region" description="Helical" evidence="1">
    <location>
        <begin position="6"/>
        <end position="21"/>
    </location>
</feature>
<comment type="caution">
    <text evidence="2">The sequence shown here is derived from an EMBL/GenBank/DDBJ whole genome shotgun (WGS) entry which is preliminary data.</text>
</comment>
<feature type="transmembrane region" description="Helical" evidence="1">
    <location>
        <begin position="182"/>
        <end position="201"/>
    </location>
</feature>
<reference evidence="2 3" key="1">
    <citation type="submission" date="2019-03" db="EMBL/GenBank/DDBJ databases">
        <title>Genomic Encyclopedia of Type Strains, Phase IV (KMG-IV): sequencing the most valuable type-strain genomes for metagenomic binning, comparative biology and taxonomic classification.</title>
        <authorList>
            <person name="Goeker M."/>
        </authorList>
    </citation>
    <scope>NUCLEOTIDE SEQUENCE [LARGE SCALE GENOMIC DNA]</scope>
    <source>
        <strain evidence="2 3">DSM 13587</strain>
    </source>
</reference>